<proteinExistence type="predicted"/>
<accession>A0A6P1ZMD9</accession>
<evidence type="ECO:0000313" key="4">
    <source>
        <dbReference type="Proteomes" id="UP000434052"/>
    </source>
</evidence>
<feature type="domain" description="Major tropism determinant N-terminal" evidence="2">
    <location>
        <begin position="11"/>
        <end position="49"/>
    </location>
</feature>
<organism evidence="3 4">
    <name type="scientific">Oceanidesulfovibrio marinus</name>
    <dbReference type="NCBI Taxonomy" id="370038"/>
    <lineage>
        <taxon>Bacteria</taxon>
        <taxon>Pseudomonadati</taxon>
        <taxon>Thermodesulfobacteriota</taxon>
        <taxon>Desulfovibrionia</taxon>
        <taxon>Desulfovibrionales</taxon>
        <taxon>Desulfovibrionaceae</taxon>
        <taxon>Oceanidesulfovibrio</taxon>
    </lineage>
</organism>
<feature type="region of interest" description="Disordered" evidence="1">
    <location>
        <begin position="86"/>
        <end position="124"/>
    </location>
</feature>
<gene>
    <name evidence="3" type="ORF">DQK91_02775</name>
</gene>
<evidence type="ECO:0000259" key="2">
    <source>
        <dbReference type="Pfam" id="PF18454"/>
    </source>
</evidence>
<evidence type="ECO:0000256" key="1">
    <source>
        <dbReference type="SAM" id="MobiDB-lite"/>
    </source>
</evidence>
<dbReference type="AlphaFoldDB" id="A0A6P1ZMD9"/>
<dbReference type="InterPro" id="IPR041352">
    <property type="entry name" value="Mtd_N"/>
</dbReference>
<dbReference type="Proteomes" id="UP000434052">
    <property type="component" value="Unassembled WGS sequence"/>
</dbReference>
<sequence>MMEAGPVADTIQIRRDTAGNWSVVDPVLASGEIGHETDTRKSKIGDGVTPWNQLSYWVNPSGSGDGLGDMLASIYDIDSDGVVDAAETVPRARRPTTSTSTGAKRARSRCLDRTMWTGWPSPRA</sequence>
<dbReference type="SUPFAM" id="SSF69349">
    <property type="entry name" value="Phage fibre proteins"/>
    <property type="match status" value="1"/>
</dbReference>
<dbReference type="Pfam" id="PF18454">
    <property type="entry name" value="Mtd_N"/>
    <property type="match status" value="1"/>
</dbReference>
<comment type="caution">
    <text evidence="3">The sequence shown here is derived from an EMBL/GenBank/DDBJ whole genome shotgun (WGS) entry which is preliminary data.</text>
</comment>
<evidence type="ECO:0000313" key="3">
    <source>
        <dbReference type="EMBL" id="TVM35605.1"/>
    </source>
</evidence>
<name>A0A6P1ZMD9_9BACT</name>
<dbReference type="EMBL" id="QMIF01000002">
    <property type="protein sequence ID" value="TVM35605.1"/>
    <property type="molecule type" value="Genomic_DNA"/>
</dbReference>
<reference evidence="3 4" key="1">
    <citation type="submission" date="2018-06" db="EMBL/GenBank/DDBJ databases">
        <title>Complete genome of Desulfovibrio marinus P48SEP.</title>
        <authorList>
            <person name="Crispim J.S."/>
            <person name="Vidigal P.M.P."/>
            <person name="Silva L.C.F."/>
            <person name="Araujo L.C."/>
            <person name="Laguardia C.N."/>
            <person name="Dias R.S."/>
            <person name="Sousa M.P."/>
            <person name="Paula S.O."/>
            <person name="Silva C."/>
        </authorList>
    </citation>
    <scope>NUCLEOTIDE SEQUENCE [LARGE SCALE GENOMIC DNA]</scope>
    <source>
        <strain evidence="3 4">P48SEP</strain>
    </source>
</reference>
<protein>
    <recommendedName>
        <fullName evidence="2">Major tropism determinant N-terminal domain-containing protein</fullName>
    </recommendedName>
</protein>